<gene>
    <name evidence="1" type="ORF">ARMGADRAFT_204804</name>
</gene>
<reference evidence="2" key="1">
    <citation type="journal article" date="2017" name="Nat. Ecol. Evol.">
        <title>Genome expansion and lineage-specific genetic innovations in the forest pathogenic fungi Armillaria.</title>
        <authorList>
            <person name="Sipos G."/>
            <person name="Prasanna A.N."/>
            <person name="Walter M.C."/>
            <person name="O'Connor E."/>
            <person name="Balint B."/>
            <person name="Krizsan K."/>
            <person name="Kiss B."/>
            <person name="Hess J."/>
            <person name="Varga T."/>
            <person name="Slot J."/>
            <person name="Riley R."/>
            <person name="Boka B."/>
            <person name="Rigling D."/>
            <person name="Barry K."/>
            <person name="Lee J."/>
            <person name="Mihaltcheva S."/>
            <person name="LaButti K."/>
            <person name="Lipzen A."/>
            <person name="Waldron R."/>
            <person name="Moloney N.M."/>
            <person name="Sperisen C."/>
            <person name="Kredics L."/>
            <person name="Vagvoelgyi C."/>
            <person name="Patrignani A."/>
            <person name="Fitzpatrick D."/>
            <person name="Nagy I."/>
            <person name="Doyle S."/>
            <person name="Anderson J.B."/>
            <person name="Grigoriev I.V."/>
            <person name="Gueldener U."/>
            <person name="Muensterkoetter M."/>
            <person name="Nagy L.G."/>
        </authorList>
    </citation>
    <scope>NUCLEOTIDE SEQUENCE [LARGE SCALE GENOMIC DNA]</scope>
    <source>
        <strain evidence="2">Ar21-2</strain>
    </source>
</reference>
<dbReference type="EMBL" id="KZ293661">
    <property type="protein sequence ID" value="PBK91492.1"/>
    <property type="molecule type" value="Genomic_DNA"/>
</dbReference>
<protein>
    <submittedName>
        <fullName evidence="1">Uncharacterized protein</fullName>
    </submittedName>
</protein>
<dbReference type="AlphaFoldDB" id="A0A2H3DJ32"/>
<accession>A0A2H3DJ32</accession>
<sequence>MQTCLFSTRQQRRVIYLLSRDTSPPRPPLLSGHICSVSNSSTAKRYLNSGDPEPFTQWSYLGHIDPGTTRGLSCPTTLSDNISHSWVACGRLFVCNVSVETSLLIAQCVQDDS</sequence>
<dbReference type="Proteomes" id="UP000217790">
    <property type="component" value="Unassembled WGS sequence"/>
</dbReference>
<organism evidence="1 2">
    <name type="scientific">Armillaria gallica</name>
    <name type="common">Bulbous honey fungus</name>
    <name type="synonym">Armillaria bulbosa</name>
    <dbReference type="NCBI Taxonomy" id="47427"/>
    <lineage>
        <taxon>Eukaryota</taxon>
        <taxon>Fungi</taxon>
        <taxon>Dikarya</taxon>
        <taxon>Basidiomycota</taxon>
        <taxon>Agaricomycotina</taxon>
        <taxon>Agaricomycetes</taxon>
        <taxon>Agaricomycetidae</taxon>
        <taxon>Agaricales</taxon>
        <taxon>Marasmiineae</taxon>
        <taxon>Physalacriaceae</taxon>
        <taxon>Armillaria</taxon>
    </lineage>
</organism>
<dbReference type="InParanoid" id="A0A2H3DJ32"/>
<proteinExistence type="predicted"/>
<name>A0A2H3DJ32_ARMGA</name>
<evidence type="ECO:0000313" key="2">
    <source>
        <dbReference type="Proteomes" id="UP000217790"/>
    </source>
</evidence>
<evidence type="ECO:0000313" key="1">
    <source>
        <dbReference type="EMBL" id="PBK91492.1"/>
    </source>
</evidence>
<keyword evidence="2" id="KW-1185">Reference proteome</keyword>